<sequence length="207" mass="22992">MSFSSDRLVWVDCEMTGLDVERDDLIEIAVIVTDYDLTPLDAGIDLIIRPRAEALAAMGDFVRDMHTTSGLIDELTGGISLADAEHRVLEYVRSHVPEARKAPLAGNSIGTDRAFLTRYMPALDAHLHYRNVDVSSIKELAKRWYPRAYFASPSKNSGHRALADILESILELRFYRRAVFVPGTGPSSADLKTLATTVTDEFNPKLV</sequence>
<evidence type="ECO:0000256" key="6">
    <source>
        <dbReference type="ARBA" id="ARBA00070964"/>
    </source>
</evidence>
<evidence type="ECO:0000256" key="1">
    <source>
        <dbReference type="ARBA" id="ARBA00009921"/>
    </source>
</evidence>
<protein>
    <recommendedName>
        <fullName evidence="6 7">Oligoribonuclease</fullName>
        <ecNumber evidence="7">3.1.-.-</ecNumber>
    </recommendedName>
</protein>
<dbReference type="Pfam" id="PF00929">
    <property type="entry name" value="RNase_T"/>
    <property type="match status" value="1"/>
</dbReference>
<dbReference type="PANTHER" id="PTHR11046:SF0">
    <property type="entry name" value="OLIGORIBONUCLEASE, MITOCHONDRIAL"/>
    <property type="match status" value="1"/>
</dbReference>
<dbReference type="InterPro" id="IPR013520">
    <property type="entry name" value="Ribonucl_H"/>
</dbReference>
<evidence type="ECO:0000256" key="4">
    <source>
        <dbReference type="ARBA" id="ARBA00022839"/>
    </source>
</evidence>
<feature type="active site" evidence="7">
    <location>
        <position position="129"/>
    </location>
</feature>
<dbReference type="InterPro" id="IPR012337">
    <property type="entry name" value="RNaseH-like_sf"/>
</dbReference>
<proteinExistence type="inferred from homology"/>
<dbReference type="NCBIfam" id="NF003765">
    <property type="entry name" value="PRK05359.1"/>
    <property type="match status" value="1"/>
</dbReference>
<evidence type="ECO:0000256" key="5">
    <source>
        <dbReference type="ARBA" id="ARBA00057155"/>
    </source>
</evidence>
<feature type="domain" description="Exonuclease" evidence="8">
    <location>
        <begin position="7"/>
        <end position="181"/>
    </location>
</feature>
<evidence type="ECO:0000256" key="7">
    <source>
        <dbReference type="HAMAP-Rule" id="MF_00045"/>
    </source>
</evidence>
<keyword evidence="7" id="KW-0963">Cytoplasm</keyword>
<dbReference type="InterPro" id="IPR036397">
    <property type="entry name" value="RNaseH_sf"/>
</dbReference>
<dbReference type="FunFam" id="3.30.420.10:FF:000003">
    <property type="entry name" value="Oligoribonuclease"/>
    <property type="match status" value="1"/>
</dbReference>
<dbReference type="HAMAP" id="MF_00045">
    <property type="entry name" value="Oligoribonuclease"/>
    <property type="match status" value="1"/>
</dbReference>
<dbReference type="Proteomes" id="UP000219994">
    <property type="component" value="Unassembled WGS sequence"/>
</dbReference>
<dbReference type="EC" id="3.1.-.-" evidence="7"/>
<comment type="similarity">
    <text evidence="1 7">Belongs to the oligoribonuclease family.</text>
</comment>
<dbReference type="AlphaFoldDB" id="A0A2A6FR12"/>
<dbReference type="Gene3D" id="3.30.420.10">
    <property type="entry name" value="Ribonuclease H-like superfamily/Ribonuclease H"/>
    <property type="match status" value="1"/>
</dbReference>
<dbReference type="SUPFAM" id="SSF53098">
    <property type="entry name" value="Ribonuclease H-like"/>
    <property type="match status" value="1"/>
</dbReference>
<dbReference type="CDD" id="cd06135">
    <property type="entry name" value="Orn"/>
    <property type="match status" value="1"/>
</dbReference>
<comment type="subcellular location">
    <subcellularLocation>
        <location evidence="7">Cytoplasm</location>
    </subcellularLocation>
</comment>
<keyword evidence="3 7" id="KW-0378">Hydrolase</keyword>
<name>A0A2A6FR12_9MICO</name>
<keyword evidence="2 7" id="KW-0540">Nuclease</keyword>
<comment type="function">
    <text evidence="5 7">3'-to-5' exoribonuclease specific for small oligoribonucleotides.</text>
</comment>
<dbReference type="EMBL" id="NAEP01000040">
    <property type="protein sequence ID" value="PDQ35110.1"/>
    <property type="molecule type" value="Genomic_DNA"/>
</dbReference>
<dbReference type="SMART" id="SM00479">
    <property type="entry name" value="EXOIII"/>
    <property type="match status" value="1"/>
</dbReference>
<accession>A0A2A6FR12</accession>
<evidence type="ECO:0000259" key="8">
    <source>
        <dbReference type="SMART" id="SM00479"/>
    </source>
</evidence>
<comment type="caution">
    <text evidence="9">The sequence shown here is derived from an EMBL/GenBank/DDBJ whole genome shotgun (WGS) entry which is preliminary data.</text>
</comment>
<evidence type="ECO:0000313" key="10">
    <source>
        <dbReference type="Proteomes" id="UP000219994"/>
    </source>
</evidence>
<evidence type="ECO:0000256" key="2">
    <source>
        <dbReference type="ARBA" id="ARBA00022722"/>
    </source>
</evidence>
<dbReference type="GO" id="GO:0005737">
    <property type="term" value="C:cytoplasm"/>
    <property type="evidence" value="ECO:0007669"/>
    <property type="project" value="UniProtKB-SubCell"/>
</dbReference>
<dbReference type="GO" id="GO:0003676">
    <property type="term" value="F:nucleic acid binding"/>
    <property type="evidence" value="ECO:0007669"/>
    <property type="project" value="InterPro"/>
</dbReference>
<reference evidence="10" key="1">
    <citation type="submission" date="2017-03" db="EMBL/GenBank/DDBJ databases">
        <authorList>
            <person name="Lund M.B."/>
        </authorList>
    </citation>
    <scope>NUCLEOTIDE SEQUENCE [LARGE SCALE GENOMIC DNA]</scope>
</reference>
<dbReference type="InterPro" id="IPR022894">
    <property type="entry name" value="Oligoribonuclease"/>
</dbReference>
<evidence type="ECO:0000256" key="3">
    <source>
        <dbReference type="ARBA" id="ARBA00022801"/>
    </source>
</evidence>
<evidence type="ECO:0000313" key="9">
    <source>
        <dbReference type="EMBL" id="PDQ35110.1"/>
    </source>
</evidence>
<keyword evidence="4 7" id="KW-0269">Exonuclease</keyword>
<dbReference type="PANTHER" id="PTHR11046">
    <property type="entry name" value="OLIGORIBONUCLEASE, MITOCHONDRIAL"/>
    <property type="match status" value="1"/>
</dbReference>
<organism evidence="9 10">
    <name type="scientific">Candidatus Lumbricidiphila eiseniae</name>
    <dbReference type="NCBI Taxonomy" id="1969409"/>
    <lineage>
        <taxon>Bacteria</taxon>
        <taxon>Bacillati</taxon>
        <taxon>Actinomycetota</taxon>
        <taxon>Actinomycetes</taxon>
        <taxon>Micrococcales</taxon>
        <taxon>Microbacteriaceae</taxon>
        <taxon>Candidatus Lumbricidiphila</taxon>
    </lineage>
</organism>
<gene>
    <name evidence="7" type="primary">orn</name>
    <name evidence="9" type="ORF">B5766_07805</name>
</gene>
<dbReference type="GO" id="GO:0000175">
    <property type="term" value="F:3'-5'-RNA exonuclease activity"/>
    <property type="evidence" value="ECO:0007669"/>
    <property type="project" value="InterPro"/>
</dbReference>